<evidence type="ECO:0000256" key="3">
    <source>
        <dbReference type="ARBA" id="ARBA00023125"/>
    </source>
</evidence>
<evidence type="ECO:0000256" key="1">
    <source>
        <dbReference type="ARBA" id="ARBA00004496"/>
    </source>
</evidence>
<dbReference type="EMBL" id="BAER01000044">
    <property type="protein sequence ID" value="GAC32864.1"/>
    <property type="molecule type" value="Genomic_DNA"/>
</dbReference>
<dbReference type="RefSeq" id="WP_007104649.1">
    <property type="nucleotide sequence ID" value="NZ_BAER01000044.1"/>
</dbReference>
<evidence type="ECO:0000256" key="4">
    <source>
        <dbReference type="ARBA" id="ARBA00023172"/>
    </source>
</evidence>
<dbReference type="GO" id="GO:0006310">
    <property type="term" value="P:DNA recombination"/>
    <property type="evidence" value="ECO:0007669"/>
    <property type="project" value="UniProtKB-KW"/>
</dbReference>
<keyword evidence="3" id="KW-0238">DNA-binding</keyword>
<dbReference type="InterPro" id="IPR010998">
    <property type="entry name" value="Integrase_recombinase_N"/>
</dbReference>
<dbReference type="InterPro" id="IPR050090">
    <property type="entry name" value="Tyrosine_recombinase_XerCD"/>
</dbReference>
<dbReference type="InterPro" id="IPR013762">
    <property type="entry name" value="Integrase-like_cat_sf"/>
</dbReference>
<dbReference type="PANTHER" id="PTHR30349">
    <property type="entry name" value="PHAGE INTEGRASE-RELATED"/>
    <property type="match status" value="1"/>
</dbReference>
<keyword evidence="4" id="KW-0233">DNA recombination</keyword>
<keyword evidence="2" id="KW-0229">DNA integration</keyword>
<dbReference type="CDD" id="cd00397">
    <property type="entry name" value="DNA_BRE_C"/>
    <property type="match status" value="1"/>
</dbReference>
<dbReference type="STRING" id="1129793.GPLA_1957"/>
<dbReference type="SUPFAM" id="SSF56349">
    <property type="entry name" value="DNA breaking-rejoining enzymes"/>
    <property type="match status" value="1"/>
</dbReference>
<accession>K6YJH0</accession>
<sequence length="411" mass="46799">MSVEFMPLFPHADQLDVGVSYINQRVMQIDKTIPDAAYSYELAIEYLAENRFNANNFKSIRSELNLLFNWAWWVKKCAISHIDRVQLRKFVDFCNQPPAHLITHASYPFFIENKESQALEPNPKWQPFVLRDATRYVRKTSTLKAQLSLLSGFFLFLSDMEYCDKNPAAVLLRRLNVNNTHVIDSPEEDKALSELQWTSVWQRVNQLAETQPEKHQRTKLLFALLYSLYPRVSEIAARPGYTPMMSSFIRHRSGQWIFKIPRSKGGKSRMIPCPEALLTCLVSYRRYLGLADLPEPDEQTPLFVRHKAGTHGREAGILHAQLGIEAIRTIVRTVFDSTADLLAITHPHEALELREFSVHSLRHTGITTSIAAGTPLQVVMKNAGHADLSTLSVYISTDIQQQAAATVPRAL</sequence>
<evidence type="ECO:0000259" key="5">
    <source>
        <dbReference type="PROSITE" id="PS51898"/>
    </source>
</evidence>
<dbReference type="PANTHER" id="PTHR30349:SF77">
    <property type="entry name" value="TYROSINE RECOMBINASE XERC"/>
    <property type="match status" value="1"/>
</dbReference>
<proteinExistence type="predicted"/>
<dbReference type="GO" id="GO:0005737">
    <property type="term" value="C:cytoplasm"/>
    <property type="evidence" value="ECO:0007669"/>
    <property type="project" value="UniProtKB-SubCell"/>
</dbReference>
<evidence type="ECO:0000313" key="7">
    <source>
        <dbReference type="Proteomes" id="UP000006322"/>
    </source>
</evidence>
<comment type="caution">
    <text evidence="6">The sequence shown here is derived from an EMBL/GenBank/DDBJ whole genome shotgun (WGS) entry which is preliminary data.</text>
</comment>
<gene>
    <name evidence="6" type="ORF">GPLA_1957</name>
</gene>
<dbReference type="Gene3D" id="1.10.150.130">
    <property type="match status" value="1"/>
</dbReference>
<dbReference type="InterPro" id="IPR002104">
    <property type="entry name" value="Integrase_catalytic"/>
</dbReference>
<keyword evidence="7" id="KW-1185">Reference proteome</keyword>
<comment type="subcellular location">
    <subcellularLocation>
        <location evidence="1">Cytoplasm</location>
    </subcellularLocation>
</comment>
<dbReference type="PROSITE" id="PS51898">
    <property type="entry name" value="TYR_RECOMBINASE"/>
    <property type="match status" value="1"/>
</dbReference>
<evidence type="ECO:0000313" key="6">
    <source>
        <dbReference type="EMBL" id="GAC32864.1"/>
    </source>
</evidence>
<evidence type="ECO:0000256" key="2">
    <source>
        <dbReference type="ARBA" id="ARBA00022908"/>
    </source>
</evidence>
<feature type="domain" description="Tyr recombinase" evidence="5">
    <location>
        <begin position="187"/>
        <end position="407"/>
    </location>
</feature>
<organism evidence="6 7">
    <name type="scientific">Paraglaciecola polaris LMG 21857</name>
    <dbReference type="NCBI Taxonomy" id="1129793"/>
    <lineage>
        <taxon>Bacteria</taxon>
        <taxon>Pseudomonadati</taxon>
        <taxon>Pseudomonadota</taxon>
        <taxon>Gammaproteobacteria</taxon>
        <taxon>Alteromonadales</taxon>
        <taxon>Alteromonadaceae</taxon>
        <taxon>Paraglaciecola</taxon>
    </lineage>
</organism>
<reference evidence="7" key="1">
    <citation type="journal article" date="2014" name="Environ. Microbiol.">
        <title>Comparative genomics of the marine bacterial genus Glaciecola reveals the high degree of genomic diversity and genomic characteristic for cold adaptation.</title>
        <authorList>
            <person name="Qin Q.L."/>
            <person name="Xie B.B."/>
            <person name="Yu Y."/>
            <person name="Shu Y.L."/>
            <person name="Rong J.C."/>
            <person name="Zhang Y.J."/>
            <person name="Zhao D.L."/>
            <person name="Chen X.L."/>
            <person name="Zhang X.Y."/>
            <person name="Chen B."/>
            <person name="Zhou B.C."/>
            <person name="Zhang Y.Z."/>
        </authorList>
    </citation>
    <scope>NUCLEOTIDE SEQUENCE [LARGE SCALE GENOMIC DNA]</scope>
    <source>
        <strain evidence="7">LMG 21857</strain>
    </source>
</reference>
<dbReference type="Pfam" id="PF00589">
    <property type="entry name" value="Phage_integrase"/>
    <property type="match status" value="1"/>
</dbReference>
<name>K6YJH0_9ALTE</name>
<dbReference type="GO" id="GO:0003677">
    <property type="term" value="F:DNA binding"/>
    <property type="evidence" value="ECO:0007669"/>
    <property type="project" value="UniProtKB-KW"/>
</dbReference>
<dbReference type="Proteomes" id="UP000006322">
    <property type="component" value="Unassembled WGS sequence"/>
</dbReference>
<protein>
    <submittedName>
        <fullName evidence="6">Phage integrase</fullName>
    </submittedName>
</protein>
<dbReference type="Gene3D" id="1.10.443.10">
    <property type="entry name" value="Intergrase catalytic core"/>
    <property type="match status" value="1"/>
</dbReference>
<dbReference type="OrthoDB" id="8610787at2"/>
<dbReference type="InterPro" id="IPR011010">
    <property type="entry name" value="DNA_brk_join_enz"/>
</dbReference>
<dbReference type="GO" id="GO:0015074">
    <property type="term" value="P:DNA integration"/>
    <property type="evidence" value="ECO:0007669"/>
    <property type="project" value="UniProtKB-KW"/>
</dbReference>
<dbReference type="AlphaFoldDB" id="K6YJH0"/>